<dbReference type="Proteomes" id="UP000283509">
    <property type="component" value="Unassembled WGS sequence"/>
</dbReference>
<dbReference type="EMBL" id="QCYY01001425">
    <property type="protein sequence ID" value="ROT78147.1"/>
    <property type="molecule type" value="Genomic_DNA"/>
</dbReference>
<evidence type="ECO:0000313" key="2">
    <source>
        <dbReference type="EMBL" id="ROT78147.1"/>
    </source>
</evidence>
<sequence length="184" mass="21383">MTVTVTAEHIYQAPVELVAATHLTKFPNEYDKDIISCNVIERNTDKEGRLYTKRVAAVRNVLPTFLRRVSSLQVEKLELQEECWWNRKKRTFDVESQNLSVSDWVTMKEASTYKPHHQNPNWTQFNQEGTITVHGLGRIGSLIELFGKRFLSVGAQRGITITETLMAERSKRFSRVWYSEFLFA</sequence>
<comment type="caution">
    <text evidence="2">The sequence shown here is derived from an EMBL/GenBank/DDBJ whole genome shotgun (WGS) entry which is preliminary data.</text>
</comment>
<protein>
    <submittedName>
        <fullName evidence="2">Putative PRELI domain-containing protein 2</fullName>
    </submittedName>
</protein>
<dbReference type="PROSITE" id="PS50904">
    <property type="entry name" value="PRELI_MSF1"/>
    <property type="match status" value="1"/>
</dbReference>
<gene>
    <name evidence="2" type="ORF">C7M84_003142</name>
</gene>
<reference evidence="2 3" key="1">
    <citation type="submission" date="2018-04" db="EMBL/GenBank/DDBJ databases">
        <authorList>
            <person name="Zhang X."/>
            <person name="Yuan J."/>
            <person name="Li F."/>
            <person name="Xiang J."/>
        </authorList>
    </citation>
    <scope>NUCLEOTIDE SEQUENCE [LARGE SCALE GENOMIC DNA]</scope>
    <source>
        <tissue evidence="2">Muscle</tissue>
    </source>
</reference>
<feature type="domain" description="PRELI/MSF1" evidence="1">
    <location>
        <begin position="1"/>
        <end position="174"/>
    </location>
</feature>
<evidence type="ECO:0000259" key="1">
    <source>
        <dbReference type="PROSITE" id="PS50904"/>
    </source>
</evidence>
<evidence type="ECO:0000313" key="3">
    <source>
        <dbReference type="Proteomes" id="UP000283509"/>
    </source>
</evidence>
<organism evidence="2 3">
    <name type="scientific">Penaeus vannamei</name>
    <name type="common">Whiteleg shrimp</name>
    <name type="synonym">Litopenaeus vannamei</name>
    <dbReference type="NCBI Taxonomy" id="6689"/>
    <lineage>
        <taxon>Eukaryota</taxon>
        <taxon>Metazoa</taxon>
        <taxon>Ecdysozoa</taxon>
        <taxon>Arthropoda</taxon>
        <taxon>Crustacea</taxon>
        <taxon>Multicrustacea</taxon>
        <taxon>Malacostraca</taxon>
        <taxon>Eumalacostraca</taxon>
        <taxon>Eucarida</taxon>
        <taxon>Decapoda</taxon>
        <taxon>Dendrobranchiata</taxon>
        <taxon>Penaeoidea</taxon>
        <taxon>Penaeidae</taxon>
        <taxon>Penaeus</taxon>
    </lineage>
</organism>
<accession>A0A423TNY4</accession>
<reference evidence="2 3" key="2">
    <citation type="submission" date="2019-01" db="EMBL/GenBank/DDBJ databases">
        <title>The decoding of complex shrimp genome reveals the adaptation for benthos swimmer, frequently molting mechanism and breeding impact on genome.</title>
        <authorList>
            <person name="Sun Y."/>
            <person name="Gao Y."/>
            <person name="Yu Y."/>
        </authorList>
    </citation>
    <scope>NUCLEOTIDE SEQUENCE [LARGE SCALE GENOMIC DNA]</scope>
    <source>
        <tissue evidence="2">Muscle</tissue>
    </source>
</reference>
<dbReference type="OrthoDB" id="407630at2759"/>
<proteinExistence type="predicted"/>
<dbReference type="GO" id="GO:0005758">
    <property type="term" value="C:mitochondrial intermembrane space"/>
    <property type="evidence" value="ECO:0007669"/>
    <property type="project" value="InterPro"/>
</dbReference>
<keyword evidence="3" id="KW-1185">Reference proteome</keyword>
<dbReference type="InterPro" id="IPR037365">
    <property type="entry name" value="Slowmo/Ups"/>
</dbReference>
<dbReference type="AlphaFoldDB" id="A0A423TNY4"/>
<dbReference type="PANTHER" id="PTHR11158">
    <property type="entry name" value="MSF1/PX19 RELATED"/>
    <property type="match status" value="1"/>
</dbReference>
<dbReference type="InterPro" id="IPR006797">
    <property type="entry name" value="PRELI/MSF1_dom"/>
</dbReference>
<dbReference type="Pfam" id="PF04707">
    <property type="entry name" value="PRELI"/>
    <property type="match status" value="1"/>
</dbReference>
<name>A0A423TNY4_PENVA</name>